<dbReference type="OrthoDB" id="9780560at2"/>
<dbReference type="GO" id="GO:0022857">
    <property type="term" value="F:transmembrane transporter activity"/>
    <property type="evidence" value="ECO:0007669"/>
    <property type="project" value="TreeGrafter"/>
</dbReference>
<comment type="similarity">
    <text evidence="6">Belongs to the ABC-4 integral membrane protein family.</text>
</comment>
<feature type="transmembrane region" description="Helical" evidence="7">
    <location>
        <begin position="427"/>
        <end position="452"/>
    </location>
</feature>
<evidence type="ECO:0000256" key="2">
    <source>
        <dbReference type="ARBA" id="ARBA00022475"/>
    </source>
</evidence>
<feature type="transmembrane region" description="Helical" evidence="7">
    <location>
        <begin position="400"/>
        <end position="421"/>
    </location>
</feature>
<evidence type="ECO:0000256" key="7">
    <source>
        <dbReference type="SAM" id="Phobius"/>
    </source>
</evidence>
<feature type="transmembrane region" description="Helical" evidence="7">
    <location>
        <begin position="761"/>
        <end position="786"/>
    </location>
</feature>
<dbReference type="InterPro" id="IPR025857">
    <property type="entry name" value="MacB_PCD"/>
</dbReference>
<evidence type="ECO:0000256" key="1">
    <source>
        <dbReference type="ARBA" id="ARBA00004651"/>
    </source>
</evidence>
<feature type="transmembrane region" description="Helical" evidence="7">
    <location>
        <begin position="707"/>
        <end position="729"/>
    </location>
</feature>
<name>A0A4R4QF27_9ACTN</name>
<evidence type="ECO:0000313" key="11">
    <source>
        <dbReference type="Proteomes" id="UP000295075"/>
    </source>
</evidence>
<dbReference type="AlphaFoldDB" id="A0A4R4QF27"/>
<feature type="domain" description="MacB-like periplasmic core" evidence="9">
    <location>
        <begin position="481"/>
        <end position="677"/>
    </location>
</feature>
<feature type="transmembrane region" description="Helical" evidence="7">
    <location>
        <begin position="306"/>
        <end position="335"/>
    </location>
</feature>
<keyword evidence="2" id="KW-1003">Cell membrane</keyword>
<evidence type="ECO:0000256" key="6">
    <source>
        <dbReference type="ARBA" id="ARBA00038076"/>
    </source>
</evidence>
<feature type="domain" description="MacB-like periplasmic core" evidence="9">
    <location>
        <begin position="17"/>
        <end position="228"/>
    </location>
</feature>
<feature type="domain" description="ABC3 transporter permease C-terminal" evidence="8">
    <location>
        <begin position="711"/>
        <end position="828"/>
    </location>
</feature>
<feature type="domain" description="ABC3 transporter permease C-terminal" evidence="8">
    <location>
        <begin position="265"/>
        <end position="380"/>
    </location>
</feature>
<dbReference type="EMBL" id="SMKA01000009">
    <property type="protein sequence ID" value="TDC34137.1"/>
    <property type="molecule type" value="Genomic_DNA"/>
</dbReference>
<evidence type="ECO:0000256" key="5">
    <source>
        <dbReference type="ARBA" id="ARBA00023136"/>
    </source>
</evidence>
<evidence type="ECO:0000313" key="10">
    <source>
        <dbReference type="EMBL" id="TDC34137.1"/>
    </source>
</evidence>
<dbReference type="InterPro" id="IPR050250">
    <property type="entry name" value="Macrolide_Exporter_MacB"/>
</dbReference>
<evidence type="ECO:0000256" key="3">
    <source>
        <dbReference type="ARBA" id="ARBA00022692"/>
    </source>
</evidence>
<evidence type="ECO:0000256" key="4">
    <source>
        <dbReference type="ARBA" id="ARBA00022989"/>
    </source>
</evidence>
<evidence type="ECO:0000259" key="8">
    <source>
        <dbReference type="Pfam" id="PF02687"/>
    </source>
</evidence>
<dbReference type="PANTHER" id="PTHR30572:SF4">
    <property type="entry name" value="ABC TRANSPORTER PERMEASE YTRF"/>
    <property type="match status" value="1"/>
</dbReference>
<dbReference type="Proteomes" id="UP000295075">
    <property type="component" value="Unassembled WGS sequence"/>
</dbReference>
<comment type="caution">
    <text evidence="10">The sequence shown here is derived from an EMBL/GenBank/DDBJ whole genome shotgun (WGS) entry which is preliminary data.</text>
</comment>
<feature type="transmembrane region" description="Helical" evidence="7">
    <location>
        <begin position="798"/>
        <end position="821"/>
    </location>
</feature>
<dbReference type="InterPro" id="IPR003838">
    <property type="entry name" value="ABC3_permease_C"/>
</dbReference>
<sequence>MLKAMIRDLVAHKSRVVMTLLAIAVGVAAMVAAWLISDSTATALSAQRSRTDVGIAVQRIDSDAALTVAQSKQLADLPGVRGVSVVAVGRAGLVGADGKLVPGETVPEYAGTNWSRTSRFELTEGRAPAKAGEVVLRDAEAAKGQLRVGTRVRILLADAKVDTPVVVGLFAYRSLGPRSDPQLGSDPVPAVAYDARTATKVLGDDVERIELTVVPGADSTALTAAADRITGPGFRASTGETLAAASAREAADGAKDLRLALLPAAAVALLVGMFVIANTFSILVTQRTRQFALLRAVGAYRRQIRFSTLVEALLLGSAGGAVGVACGIGLAALLLPLMNSDGRIPLAGVPVAVLLGLGIGLLVTVTAAWSAARRAAGISPMAALRLDHSTPRAQGRRQTIIGAVAVAVSVVVIGLTASPSAENAARIVSLLAALVGVVGVLLLAPVLAGFCLRPLLGLVARRSSPALRLAVRNAVRDPRRTAATGTAITIGLALICALGVLSATLLSLVGSTVRENVPAATTIVQPAAGGEAVLDASTLELVRRLPEVSTAAGSRDVVADISYRGGQTVRRVSAIEPHALGTVFTPDLVSGVADLRQGAVVSKNQADMLGLRLGDELTVTFDPAHQVVTKVAGIYDATELQAAIFVDVAAVPERTRSRLSLIYATGPDPVAAKAALDRTFAVRPDVEVIDRDALVTRLQDVQRVGFAVLYAMFAVAVIIAVFGVVNTLILSVTERTREIGIARAVGAGTDLIRRSIAWESLVISTFGAVLGVFVGLGVGAVLQHAMLGQHLADLTVPWLVIVLGLVGVIIAATAAAAWPAARAARTDPLRAIASG</sequence>
<feature type="transmembrane region" description="Helical" evidence="7">
    <location>
        <begin position="16"/>
        <end position="36"/>
    </location>
</feature>
<protein>
    <submittedName>
        <fullName evidence="10">ABC transporter permease</fullName>
    </submittedName>
</protein>
<organism evidence="10 11">
    <name type="scientific">Kribbella albertanoniae</name>
    <dbReference type="NCBI Taxonomy" id="1266829"/>
    <lineage>
        <taxon>Bacteria</taxon>
        <taxon>Bacillati</taxon>
        <taxon>Actinomycetota</taxon>
        <taxon>Actinomycetes</taxon>
        <taxon>Propionibacteriales</taxon>
        <taxon>Kribbellaceae</taxon>
        <taxon>Kribbella</taxon>
    </lineage>
</organism>
<keyword evidence="11" id="KW-1185">Reference proteome</keyword>
<dbReference type="Pfam" id="PF12704">
    <property type="entry name" value="MacB_PCD"/>
    <property type="match status" value="2"/>
</dbReference>
<dbReference type="RefSeq" id="WP_132402133.1">
    <property type="nucleotide sequence ID" value="NZ_SMKA01000009.1"/>
</dbReference>
<keyword evidence="3 7" id="KW-0812">Transmembrane</keyword>
<evidence type="ECO:0000259" key="9">
    <source>
        <dbReference type="Pfam" id="PF12704"/>
    </source>
</evidence>
<feature type="transmembrane region" description="Helical" evidence="7">
    <location>
        <begin position="347"/>
        <end position="372"/>
    </location>
</feature>
<feature type="transmembrane region" description="Helical" evidence="7">
    <location>
        <begin position="260"/>
        <end position="285"/>
    </location>
</feature>
<keyword evidence="4 7" id="KW-1133">Transmembrane helix</keyword>
<dbReference type="PANTHER" id="PTHR30572">
    <property type="entry name" value="MEMBRANE COMPONENT OF TRANSPORTER-RELATED"/>
    <property type="match status" value="1"/>
</dbReference>
<proteinExistence type="inferred from homology"/>
<feature type="transmembrane region" description="Helical" evidence="7">
    <location>
        <begin position="482"/>
        <end position="509"/>
    </location>
</feature>
<reference evidence="10 11" key="1">
    <citation type="submission" date="2019-03" db="EMBL/GenBank/DDBJ databases">
        <title>Draft genome sequences of novel Actinobacteria.</title>
        <authorList>
            <person name="Sahin N."/>
            <person name="Ay H."/>
            <person name="Saygin H."/>
        </authorList>
    </citation>
    <scope>NUCLEOTIDE SEQUENCE [LARGE SCALE GENOMIC DNA]</scope>
    <source>
        <strain evidence="10 11">JCM 30547</strain>
    </source>
</reference>
<comment type="subcellular location">
    <subcellularLocation>
        <location evidence="1">Cell membrane</location>
        <topology evidence="1">Multi-pass membrane protein</topology>
    </subcellularLocation>
</comment>
<dbReference type="GO" id="GO:0005886">
    <property type="term" value="C:plasma membrane"/>
    <property type="evidence" value="ECO:0007669"/>
    <property type="project" value="UniProtKB-SubCell"/>
</dbReference>
<accession>A0A4R4QF27</accession>
<gene>
    <name evidence="10" type="ORF">E1261_04235</name>
</gene>
<dbReference type="Pfam" id="PF02687">
    <property type="entry name" value="FtsX"/>
    <property type="match status" value="2"/>
</dbReference>
<keyword evidence="5 7" id="KW-0472">Membrane</keyword>